<dbReference type="InterPro" id="IPR054204">
    <property type="entry name" value="DUF6909"/>
</dbReference>
<organism evidence="1 2">
    <name type="scientific">Mariniflexile jejuense</name>
    <dbReference type="NCBI Taxonomy" id="1173582"/>
    <lineage>
        <taxon>Bacteria</taxon>
        <taxon>Pseudomonadati</taxon>
        <taxon>Bacteroidota</taxon>
        <taxon>Flavobacteriia</taxon>
        <taxon>Flavobacteriales</taxon>
        <taxon>Flavobacteriaceae</taxon>
        <taxon>Mariniflexile</taxon>
    </lineage>
</organism>
<evidence type="ECO:0000313" key="2">
    <source>
        <dbReference type="Proteomes" id="UP001597061"/>
    </source>
</evidence>
<evidence type="ECO:0000313" key="1">
    <source>
        <dbReference type="EMBL" id="MFD0990542.1"/>
    </source>
</evidence>
<dbReference type="Proteomes" id="UP001597061">
    <property type="component" value="Unassembled WGS sequence"/>
</dbReference>
<accession>A0ABW3JML4</accession>
<gene>
    <name evidence="1" type="ORF">ACFQ1R_10580</name>
</gene>
<comment type="caution">
    <text evidence="1">The sequence shown here is derived from an EMBL/GenBank/DDBJ whole genome shotgun (WGS) entry which is preliminary data.</text>
</comment>
<name>A0ABW3JML4_9FLAO</name>
<protein>
    <submittedName>
        <fullName evidence="1">DUF6909 family protein</fullName>
    </submittedName>
</protein>
<dbReference type="EMBL" id="JBHTJI010000001">
    <property type="protein sequence ID" value="MFD0990542.1"/>
    <property type="molecule type" value="Genomic_DNA"/>
</dbReference>
<reference evidence="2" key="1">
    <citation type="journal article" date="2019" name="Int. J. Syst. Evol. Microbiol.">
        <title>The Global Catalogue of Microorganisms (GCM) 10K type strain sequencing project: providing services to taxonomists for standard genome sequencing and annotation.</title>
        <authorList>
            <consortium name="The Broad Institute Genomics Platform"/>
            <consortium name="The Broad Institute Genome Sequencing Center for Infectious Disease"/>
            <person name="Wu L."/>
            <person name="Ma J."/>
        </authorList>
    </citation>
    <scope>NUCLEOTIDE SEQUENCE [LARGE SCALE GENOMIC DNA]</scope>
    <source>
        <strain evidence="2">CCUG 62414</strain>
    </source>
</reference>
<proteinExistence type="predicted"/>
<dbReference type="RefSeq" id="WP_379926137.1">
    <property type="nucleotide sequence ID" value="NZ_JBHTJI010000001.1"/>
</dbReference>
<dbReference type="Pfam" id="PF21850">
    <property type="entry name" value="DUF6909"/>
    <property type="match status" value="2"/>
</dbReference>
<keyword evidence="2" id="KW-1185">Reference proteome</keyword>
<sequence>MSNKKHHERTRAQESSNAIERMYITMRHLFNRGFYKPMGISGETLRQSLLLLRPEIYGSIGEEKAELEGLLYVIDRLPIGIEECTFINLTSDEGYANSHFKAIIPEKRRRNCYRIDAEQMNIEITRGRSEIYDILTHITFIFIESHKISNRVLIDESGATTRDWKKLENAVSSKKKLTQEEREIAITHTANILGRTFNELRTVYHDFATPEQPERLLHIVYWLGKLAIEEQINNNKRTVTFSPVLRERLGHHIHGEIWADIIKETLYKNKLLERPLHIISANMHSVMNTLYAPLALKTATTKDIYTVYESLSKKENNDLRSKITKEALQNGMIYIEDTSGTKIDVQIFDTCKIDISKLDIKVDEEIIKSEKPVILVMDYAFGEQAYETIDELLKPYKVKGNKIHMNVESISIMGKAGILEGGKGDIMIPTAHIFEGTADNYPFHNELSKKDLEGNGIDVYEGTMITVLGTSLQNKDILKFFFNSTWSVIGLEMEGAHYQKAIQAASKVRGSIGQNVKVRYAYYASDNPLETGATLASGGLGTTGVKPTYLITRKIIEQIFN</sequence>